<sequence length="26" mass="2920">MFSKVENPSKVKMCNPINSLIIAKIN</sequence>
<dbReference type="EMBL" id="GGEC01067153">
    <property type="protein sequence ID" value="MBX47637.1"/>
    <property type="molecule type" value="Transcribed_RNA"/>
</dbReference>
<dbReference type="AlphaFoldDB" id="A0A2P2NYN9"/>
<protein>
    <submittedName>
        <fullName evidence="1">Uncharacterized protein</fullName>
    </submittedName>
</protein>
<proteinExistence type="predicted"/>
<name>A0A2P2NYN9_RHIMU</name>
<reference evidence="1" key="1">
    <citation type="submission" date="2018-02" db="EMBL/GenBank/DDBJ databases">
        <title>Rhizophora mucronata_Transcriptome.</title>
        <authorList>
            <person name="Meera S.P."/>
            <person name="Sreeshan A."/>
            <person name="Augustine A."/>
        </authorList>
    </citation>
    <scope>NUCLEOTIDE SEQUENCE</scope>
    <source>
        <tissue evidence="1">Leaf</tissue>
    </source>
</reference>
<evidence type="ECO:0000313" key="1">
    <source>
        <dbReference type="EMBL" id="MBX47637.1"/>
    </source>
</evidence>
<organism evidence="1">
    <name type="scientific">Rhizophora mucronata</name>
    <name type="common">Asiatic mangrove</name>
    <dbReference type="NCBI Taxonomy" id="61149"/>
    <lineage>
        <taxon>Eukaryota</taxon>
        <taxon>Viridiplantae</taxon>
        <taxon>Streptophyta</taxon>
        <taxon>Embryophyta</taxon>
        <taxon>Tracheophyta</taxon>
        <taxon>Spermatophyta</taxon>
        <taxon>Magnoliopsida</taxon>
        <taxon>eudicotyledons</taxon>
        <taxon>Gunneridae</taxon>
        <taxon>Pentapetalae</taxon>
        <taxon>rosids</taxon>
        <taxon>fabids</taxon>
        <taxon>Malpighiales</taxon>
        <taxon>Rhizophoraceae</taxon>
        <taxon>Rhizophora</taxon>
    </lineage>
</organism>
<accession>A0A2P2NYN9</accession>